<dbReference type="InterPro" id="IPR006016">
    <property type="entry name" value="UspA"/>
</dbReference>
<evidence type="ECO:0000259" key="2">
    <source>
        <dbReference type="Pfam" id="PF00582"/>
    </source>
</evidence>
<evidence type="ECO:0000313" key="4">
    <source>
        <dbReference type="Proteomes" id="UP000766904"/>
    </source>
</evidence>
<dbReference type="EMBL" id="PHNJ01000017">
    <property type="protein sequence ID" value="TYL36499.1"/>
    <property type="molecule type" value="Genomic_DNA"/>
</dbReference>
<reference evidence="3" key="1">
    <citation type="submission" date="2017-11" db="EMBL/GenBank/DDBJ databases">
        <authorList>
            <person name="Kajale S.C."/>
            <person name="Sharma A."/>
        </authorList>
    </citation>
    <scope>NUCLEOTIDE SEQUENCE</scope>
    <source>
        <strain evidence="3">LS1_42</strain>
    </source>
</reference>
<dbReference type="OrthoDB" id="105697at2157"/>
<dbReference type="InterPro" id="IPR006015">
    <property type="entry name" value="Universal_stress_UspA"/>
</dbReference>
<accession>A0A8J8Q0E9</accession>
<dbReference type="Gene3D" id="3.40.50.620">
    <property type="entry name" value="HUPs"/>
    <property type="match status" value="1"/>
</dbReference>
<comment type="similarity">
    <text evidence="1">Belongs to the universal stress protein A family.</text>
</comment>
<dbReference type="PANTHER" id="PTHR46268">
    <property type="entry name" value="STRESS RESPONSE PROTEIN NHAX"/>
    <property type="match status" value="1"/>
</dbReference>
<dbReference type="Proteomes" id="UP000766904">
    <property type="component" value="Unassembled WGS sequence"/>
</dbReference>
<dbReference type="SUPFAM" id="SSF52402">
    <property type="entry name" value="Adenine nucleotide alpha hydrolases-like"/>
    <property type="match status" value="1"/>
</dbReference>
<sequence length="144" mass="15112">MYETVLVPTDGGEISITAAEEGIELADGTGTVHILSVVEELPMYKQSGKGAKIDDEDKSEVREYLAEATDRIEALAADAGVESTTTITEGVPHREILSYAEETDVDAIVMGKRGQGAAADDILGSTTERVIKGASSTIIAVPES</sequence>
<comment type="caution">
    <text evidence="3">The sequence shown here is derived from an EMBL/GenBank/DDBJ whole genome shotgun (WGS) entry which is preliminary data.</text>
</comment>
<evidence type="ECO:0000256" key="1">
    <source>
        <dbReference type="ARBA" id="ARBA00008791"/>
    </source>
</evidence>
<proteinExistence type="inferred from homology"/>
<dbReference type="InterPro" id="IPR014729">
    <property type="entry name" value="Rossmann-like_a/b/a_fold"/>
</dbReference>
<protein>
    <submittedName>
        <fullName evidence="3">Universal stress protein UspA</fullName>
    </submittedName>
</protein>
<organism evidence="3 4">
    <name type="scientific">Natronococcus pandeyae</name>
    <dbReference type="NCBI Taxonomy" id="2055836"/>
    <lineage>
        <taxon>Archaea</taxon>
        <taxon>Methanobacteriati</taxon>
        <taxon>Methanobacteriota</taxon>
        <taxon>Stenosarchaea group</taxon>
        <taxon>Halobacteria</taxon>
        <taxon>Halobacteriales</taxon>
        <taxon>Natrialbaceae</taxon>
        <taxon>Natronococcus</taxon>
    </lineage>
</organism>
<dbReference type="Pfam" id="PF00582">
    <property type="entry name" value="Usp"/>
    <property type="match status" value="1"/>
</dbReference>
<keyword evidence="4" id="KW-1185">Reference proteome</keyword>
<name>A0A8J8Q0E9_9EURY</name>
<dbReference type="PRINTS" id="PR01438">
    <property type="entry name" value="UNVRSLSTRESS"/>
</dbReference>
<dbReference type="CDD" id="cd00293">
    <property type="entry name" value="USP-like"/>
    <property type="match status" value="1"/>
</dbReference>
<dbReference type="RefSeq" id="WP_148860145.1">
    <property type="nucleotide sequence ID" value="NZ_PHNJ01000017.1"/>
</dbReference>
<gene>
    <name evidence="3" type="ORF">CV102_22000</name>
</gene>
<feature type="domain" description="UspA" evidence="2">
    <location>
        <begin position="1"/>
        <end position="142"/>
    </location>
</feature>
<evidence type="ECO:0000313" key="3">
    <source>
        <dbReference type="EMBL" id="TYL36499.1"/>
    </source>
</evidence>
<dbReference type="AlphaFoldDB" id="A0A8J8Q0E9"/>
<dbReference type="PANTHER" id="PTHR46268:SF6">
    <property type="entry name" value="UNIVERSAL STRESS PROTEIN UP12"/>
    <property type="match status" value="1"/>
</dbReference>